<evidence type="ECO:0000256" key="7">
    <source>
        <dbReference type="SAM" id="Phobius"/>
    </source>
</evidence>
<evidence type="ECO:0000313" key="10">
    <source>
        <dbReference type="Proteomes" id="UP001652740"/>
    </source>
</evidence>
<dbReference type="GO" id="GO:0015421">
    <property type="term" value="F:ABC-type oligopeptide transporter activity"/>
    <property type="evidence" value="ECO:0007669"/>
    <property type="project" value="TreeGrafter"/>
</dbReference>
<dbReference type="InterPro" id="IPR017871">
    <property type="entry name" value="ABC_transporter-like_CS"/>
</dbReference>
<dbReference type="AlphaFoldDB" id="A0A6J1WFC4"/>
<evidence type="ECO:0000256" key="3">
    <source>
        <dbReference type="ARBA" id="ARBA00022741"/>
    </source>
</evidence>
<dbReference type="GO" id="GO:0005524">
    <property type="term" value="F:ATP binding"/>
    <property type="evidence" value="ECO:0007669"/>
    <property type="project" value="UniProtKB-KW"/>
</dbReference>
<feature type="transmembrane region" description="Helical" evidence="7">
    <location>
        <begin position="267"/>
        <end position="286"/>
    </location>
</feature>
<evidence type="ECO:0000313" key="11">
    <source>
        <dbReference type="RefSeq" id="XP_026752558.2"/>
    </source>
</evidence>
<dbReference type="GeneID" id="113512827"/>
<feature type="transmembrane region" description="Helical" evidence="7">
    <location>
        <begin position="244"/>
        <end position="261"/>
    </location>
</feature>
<evidence type="ECO:0000259" key="8">
    <source>
        <dbReference type="PROSITE" id="PS50893"/>
    </source>
</evidence>
<dbReference type="GO" id="GO:0005743">
    <property type="term" value="C:mitochondrial inner membrane"/>
    <property type="evidence" value="ECO:0007669"/>
    <property type="project" value="TreeGrafter"/>
</dbReference>
<feature type="transmembrane region" description="Helical" evidence="7">
    <location>
        <begin position="344"/>
        <end position="365"/>
    </location>
</feature>
<name>A0A6J1WFC4_GALME</name>
<dbReference type="InterPro" id="IPR027417">
    <property type="entry name" value="P-loop_NTPase"/>
</dbReference>
<feature type="domain" description="ABC transmembrane type-1" evidence="9">
    <location>
        <begin position="122"/>
        <end position="408"/>
    </location>
</feature>
<dbReference type="InterPro" id="IPR003593">
    <property type="entry name" value="AAA+_ATPase"/>
</dbReference>
<organism evidence="10 11">
    <name type="scientific">Galleria mellonella</name>
    <name type="common">Greater wax moth</name>
    <dbReference type="NCBI Taxonomy" id="7137"/>
    <lineage>
        <taxon>Eukaryota</taxon>
        <taxon>Metazoa</taxon>
        <taxon>Ecdysozoa</taxon>
        <taxon>Arthropoda</taxon>
        <taxon>Hexapoda</taxon>
        <taxon>Insecta</taxon>
        <taxon>Pterygota</taxon>
        <taxon>Neoptera</taxon>
        <taxon>Endopterygota</taxon>
        <taxon>Lepidoptera</taxon>
        <taxon>Glossata</taxon>
        <taxon>Ditrysia</taxon>
        <taxon>Pyraloidea</taxon>
        <taxon>Pyralidae</taxon>
        <taxon>Galleriinae</taxon>
        <taxon>Galleria</taxon>
    </lineage>
</organism>
<dbReference type="Gene3D" id="1.20.1560.10">
    <property type="entry name" value="ABC transporter type 1, transmembrane domain"/>
    <property type="match status" value="1"/>
</dbReference>
<keyword evidence="10" id="KW-1185">Reference proteome</keyword>
<dbReference type="PROSITE" id="PS50893">
    <property type="entry name" value="ABC_TRANSPORTER_2"/>
    <property type="match status" value="1"/>
</dbReference>
<dbReference type="RefSeq" id="XP_026752558.2">
    <property type="nucleotide sequence ID" value="XM_026896757.3"/>
</dbReference>
<dbReference type="Gene3D" id="3.40.50.300">
    <property type="entry name" value="P-loop containing nucleotide triphosphate hydrolases"/>
    <property type="match status" value="1"/>
</dbReference>
<feature type="domain" description="ABC transporter" evidence="8">
    <location>
        <begin position="442"/>
        <end position="688"/>
    </location>
</feature>
<dbReference type="InterPro" id="IPR003439">
    <property type="entry name" value="ABC_transporter-like_ATP-bd"/>
</dbReference>
<keyword evidence="5 7" id="KW-1133">Transmembrane helix</keyword>
<proteinExistence type="predicted"/>
<evidence type="ECO:0000256" key="1">
    <source>
        <dbReference type="ARBA" id="ARBA00004141"/>
    </source>
</evidence>
<evidence type="ECO:0000256" key="6">
    <source>
        <dbReference type="ARBA" id="ARBA00023136"/>
    </source>
</evidence>
<dbReference type="PANTHER" id="PTHR43394:SF1">
    <property type="entry name" value="ATP-BINDING CASSETTE SUB-FAMILY B MEMBER 10, MITOCHONDRIAL"/>
    <property type="match status" value="1"/>
</dbReference>
<dbReference type="SMART" id="SM00382">
    <property type="entry name" value="AAA"/>
    <property type="match status" value="1"/>
</dbReference>
<dbReference type="PIRSF" id="PIRSF002773">
    <property type="entry name" value="ABC_prm/ATPase_B"/>
    <property type="match status" value="1"/>
</dbReference>
<dbReference type="InterPro" id="IPR036640">
    <property type="entry name" value="ABC1_TM_sf"/>
</dbReference>
<feature type="transmembrane region" description="Helical" evidence="7">
    <location>
        <begin position="118"/>
        <end position="142"/>
    </location>
</feature>
<dbReference type="InParanoid" id="A0A6J1WFC4"/>
<dbReference type="KEGG" id="gmw:113512827"/>
<keyword evidence="2 7" id="KW-0812">Transmembrane</keyword>
<protein>
    <submittedName>
        <fullName evidence="11">ATP-binding cassette sub-family B member 10, mitochondrial</fullName>
    </submittedName>
</protein>
<dbReference type="PANTHER" id="PTHR43394">
    <property type="entry name" value="ATP-DEPENDENT PERMEASE MDL1, MITOCHONDRIAL"/>
    <property type="match status" value="1"/>
</dbReference>
<sequence>MFHRLMHIQFETNVYVKKSIFLRFLTKKEHFNQRGFRLFSSHKASALRNYYERSFNSHSRNLCITLRNYTSQVDAQKKNEQIESLKDKTALSPSRKINVKLKPSELKRLFSLAQPEKWTLTGAIGFLIISSSVTMAVPFSLGKVLDIIYSSTNDLPAAREKLDALCLVLCGVFLVGGLCNFGRVYLMSISGQRMTQALRKQVYGAIMRQEPAWFGRTSTGELVNRLSADTQLVGRNLSQNVSDGLRSLVMVCAGTGMMIYMSPSLALVGLCVVPPVSILGIMYGRFIRGITRQMQDTLAETSELAEEKISNIKTVKAFSKEKAECISYAQKIENILKLAYKESLAVGSFYGLTGLSGNAIIILVLYYGGGMVATEQLTVGNLTSFLLYAGYVGISIGGLSSFYTELNKGIGAATRLWQIIDREPTIPVSGGLRPNERPNGEIVIENVWYSYEGAPLIKGFNLHLRPGKSLALVGRSGCGKSTIASLILRLYDPDKGRILLDGVDIRELDPTWLRSHIGYVSQEPVLFSGSIKENILYGALDEDDAPSDKEPAWLRAARTAHLHELVQADETRRGSGEPGWERQVGALGGQLSGGQKQRVAIARAVVKNPKILILDEATSALDAYSEFLVDKALKEISRDRTVLTIAHRLSTIQSADEVAVLENGVVIEKGPYAELMAKPDGFFRELITHQTFAAKSREKRDSQKT</sequence>
<dbReference type="PROSITE" id="PS50929">
    <property type="entry name" value="ABC_TM1F"/>
    <property type="match status" value="1"/>
</dbReference>
<evidence type="ECO:0000256" key="2">
    <source>
        <dbReference type="ARBA" id="ARBA00022692"/>
    </source>
</evidence>
<feature type="transmembrane region" description="Helical" evidence="7">
    <location>
        <begin position="162"/>
        <end position="186"/>
    </location>
</feature>
<evidence type="ECO:0000256" key="4">
    <source>
        <dbReference type="ARBA" id="ARBA00022840"/>
    </source>
</evidence>
<keyword evidence="6 7" id="KW-0472">Membrane</keyword>
<dbReference type="GO" id="GO:0016887">
    <property type="term" value="F:ATP hydrolysis activity"/>
    <property type="evidence" value="ECO:0007669"/>
    <property type="project" value="InterPro"/>
</dbReference>
<comment type="subcellular location">
    <subcellularLocation>
        <location evidence="1">Membrane</location>
        <topology evidence="1">Multi-pass membrane protein</topology>
    </subcellularLocation>
</comment>
<evidence type="ECO:0000256" key="5">
    <source>
        <dbReference type="ARBA" id="ARBA00022989"/>
    </source>
</evidence>
<dbReference type="InterPro" id="IPR011527">
    <property type="entry name" value="ABC1_TM_dom"/>
</dbReference>
<accession>A0A6J1WFC4</accession>
<dbReference type="Proteomes" id="UP001652740">
    <property type="component" value="Unplaced"/>
</dbReference>
<keyword evidence="4 11" id="KW-0067">ATP-binding</keyword>
<dbReference type="PROSITE" id="PS00211">
    <property type="entry name" value="ABC_TRANSPORTER_1"/>
    <property type="match status" value="1"/>
</dbReference>
<keyword evidence="3" id="KW-0547">Nucleotide-binding</keyword>
<feature type="transmembrane region" description="Helical" evidence="7">
    <location>
        <begin position="385"/>
        <end position="406"/>
    </location>
</feature>
<dbReference type="SUPFAM" id="SSF52540">
    <property type="entry name" value="P-loop containing nucleoside triphosphate hydrolases"/>
    <property type="match status" value="1"/>
</dbReference>
<reference evidence="11" key="1">
    <citation type="submission" date="2025-08" db="UniProtKB">
        <authorList>
            <consortium name="RefSeq"/>
        </authorList>
    </citation>
    <scope>IDENTIFICATION</scope>
    <source>
        <tissue evidence="11">Whole larvae</tissue>
    </source>
</reference>
<gene>
    <name evidence="11" type="primary">LOC113512827</name>
</gene>
<dbReference type="SUPFAM" id="SSF90123">
    <property type="entry name" value="ABC transporter transmembrane region"/>
    <property type="match status" value="1"/>
</dbReference>
<dbReference type="Pfam" id="PF00664">
    <property type="entry name" value="ABC_membrane"/>
    <property type="match status" value="1"/>
</dbReference>
<evidence type="ECO:0000259" key="9">
    <source>
        <dbReference type="PROSITE" id="PS50929"/>
    </source>
</evidence>
<dbReference type="GO" id="GO:0090374">
    <property type="term" value="P:oligopeptide export from mitochondrion"/>
    <property type="evidence" value="ECO:0007669"/>
    <property type="project" value="TreeGrafter"/>
</dbReference>
<dbReference type="Pfam" id="PF00005">
    <property type="entry name" value="ABC_tran"/>
    <property type="match status" value="1"/>
</dbReference>
<dbReference type="CDD" id="cd18573">
    <property type="entry name" value="ABC_6TM_ABCB10_like"/>
    <property type="match status" value="1"/>
</dbReference>
<dbReference type="FunCoup" id="A0A6J1WFC4">
    <property type="interactions" value="693"/>
</dbReference>
<dbReference type="InterPro" id="IPR039421">
    <property type="entry name" value="Type_1_exporter"/>
</dbReference>